<feature type="compositionally biased region" description="Basic and acidic residues" evidence="1">
    <location>
        <begin position="189"/>
        <end position="219"/>
    </location>
</feature>
<keyword evidence="3" id="KW-1185">Reference proteome</keyword>
<feature type="region of interest" description="Disordered" evidence="1">
    <location>
        <begin position="1"/>
        <end position="343"/>
    </location>
</feature>
<organism evidence="2 3">
    <name type="scientific">Occultella aeris</name>
    <dbReference type="NCBI Taxonomy" id="2761496"/>
    <lineage>
        <taxon>Bacteria</taxon>
        <taxon>Bacillati</taxon>
        <taxon>Actinomycetota</taxon>
        <taxon>Actinomycetes</taxon>
        <taxon>Micrococcales</taxon>
        <taxon>Ruaniaceae</taxon>
        <taxon>Occultella</taxon>
    </lineage>
</organism>
<feature type="compositionally biased region" description="Basic and acidic residues" evidence="1">
    <location>
        <begin position="45"/>
        <end position="68"/>
    </location>
</feature>
<name>A0A7M4DKT3_9MICO</name>
<evidence type="ECO:0000313" key="2">
    <source>
        <dbReference type="EMBL" id="VZO37802.1"/>
    </source>
</evidence>
<dbReference type="Proteomes" id="UP000419743">
    <property type="component" value="Unassembled WGS sequence"/>
</dbReference>
<protein>
    <submittedName>
        <fullName evidence="2">Uncharacterized protein</fullName>
    </submittedName>
</protein>
<evidence type="ECO:0000313" key="3">
    <source>
        <dbReference type="Proteomes" id="UP000419743"/>
    </source>
</evidence>
<accession>A0A7M4DKT3</accession>
<feature type="compositionally biased region" description="Basic and acidic residues" evidence="1">
    <location>
        <begin position="136"/>
        <end position="148"/>
    </location>
</feature>
<dbReference type="AlphaFoldDB" id="A0A7M4DKT3"/>
<comment type="caution">
    <text evidence="2">The sequence shown here is derived from an EMBL/GenBank/DDBJ whole genome shotgun (WGS) entry which is preliminary data.</text>
</comment>
<gene>
    <name evidence="2" type="ORF">HALOF300_02748</name>
</gene>
<evidence type="ECO:0000256" key="1">
    <source>
        <dbReference type="SAM" id="MobiDB-lite"/>
    </source>
</evidence>
<feature type="compositionally biased region" description="Basic and acidic residues" evidence="1">
    <location>
        <begin position="309"/>
        <end position="326"/>
    </location>
</feature>
<reference evidence="2 3" key="1">
    <citation type="submission" date="2019-11" db="EMBL/GenBank/DDBJ databases">
        <authorList>
            <person name="Criscuolo A."/>
        </authorList>
    </citation>
    <scope>NUCLEOTIDE SEQUENCE [LARGE SCALE GENOMIC DNA]</scope>
    <source>
        <strain evidence="2">CIP111667</strain>
    </source>
</reference>
<feature type="compositionally biased region" description="Basic and acidic residues" evidence="1">
    <location>
        <begin position="160"/>
        <end position="181"/>
    </location>
</feature>
<dbReference type="EMBL" id="CACRYJ010000038">
    <property type="protein sequence ID" value="VZO37802.1"/>
    <property type="molecule type" value="Genomic_DNA"/>
</dbReference>
<feature type="compositionally biased region" description="Basic and acidic residues" evidence="1">
    <location>
        <begin position="82"/>
        <end position="101"/>
    </location>
</feature>
<sequence>MLGVLAERAQVRPQCTLRAQPRLDGEHPQQGQAGDPQRAAPVRAAPDRSEQEREQEQGRDGKERRLEGRPVQPVEIPQHLEVGGREDTETDEEPRREEPEHPFASPAERAQVADGIPTGGGDRGAHQRIDQGAAPGRHDHPGHGDSELFVRQTEAGQPGQRDHDQANQRYRRDDHPHDARRAIGARGRRSFDAVARSDHQSGAEQPEEHERGQHHDRYSAGDPGVGIEEGGLIDQRARKLTGATDDVRREGLPADSDPGEAGADERQRGGAAAAGSVRQPANDGPDQQGRPEPDGEEAEDDPGAVTPVERADAERVRERGHRHEACAEDAEADRGHARRCLRQ</sequence>
<proteinExistence type="predicted"/>